<reference evidence="8" key="1">
    <citation type="journal article" date="2019" name="Int. J. Syst. Evol. Microbiol.">
        <title>The Global Catalogue of Microorganisms (GCM) 10K type strain sequencing project: providing services to taxonomists for standard genome sequencing and annotation.</title>
        <authorList>
            <consortium name="The Broad Institute Genomics Platform"/>
            <consortium name="The Broad Institute Genome Sequencing Center for Infectious Disease"/>
            <person name="Wu L."/>
            <person name="Ma J."/>
        </authorList>
    </citation>
    <scope>NUCLEOTIDE SEQUENCE [LARGE SCALE GENOMIC DNA]</scope>
    <source>
        <strain evidence="8">CECT 7956</strain>
    </source>
</reference>
<keyword evidence="8" id="KW-1185">Reference proteome</keyword>
<dbReference type="GO" id="GO:0050136">
    <property type="term" value="F:NADH dehydrogenase (quinone) (non-electrogenic) activity"/>
    <property type="evidence" value="ECO:0007669"/>
    <property type="project" value="UniProtKB-EC"/>
</dbReference>
<evidence type="ECO:0000256" key="5">
    <source>
        <dbReference type="HAMAP-Rule" id="MF_01350"/>
    </source>
</evidence>
<keyword evidence="3 5" id="KW-1133">Transmembrane helix</keyword>
<evidence type="ECO:0000313" key="7">
    <source>
        <dbReference type="EMBL" id="MFC3810803.1"/>
    </source>
</evidence>
<feature type="transmembrane region" description="Helical" evidence="5">
    <location>
        <begin position="102"/>
        <end position="124"/>
    </location>
</feature>
<evidence type="ECO:0000256" key="3">
    <source>
        <dbReference type="ARBA" id="ARBA00022989"/>
    </source>
</evidence>
<name>A0ABV7YX45_9BACT</name>
<dbReference type="Pfam" id="PF00146">
    <property type="entry name" value="NADHdh"/>
    <property type="match status" value="1"/>
</dbReference>
<feature type="transmembrane region" description="Helical" evidence="5">
    <location>
        <begin position="300"/>
        <end position="322"/>
    </location>
</feature>
<dbReference type="PANTHER" id="PTHR11432:SF3">
    <property type="entry name" value="NADH-UBIQUINONE OXIDOREDUCTASE CHAIN 1"/>
    <property type="match status" value="1"/>
</dbReference>
<keyword evidence="5" id="KW-0874">Quinone</keyword>
<accession>A0ABV7YX45</accession>
<protein>
    <recommendedName>
        <fullName evidence="5">NADH-quinone oxidoreductase subunit H</fullName>
        <ecNumber evidence="5">7.1.1.-</ecNumber>
    </recommendedName>
    <alternativeName>
        <fullName evidence="5">NADH dehydrogenase I subunit H</fullName>
    </alternativeName>
    <alternativeName>
        <fullName evidence="5">NDH-1 subunit H</fullName>
    </alternativeName>
</protein>
<dbReference type="PROSITE" id="PS00668">
    <property type="entry name" value="COMPLEX1_ND1_2"/>
    <property type="match status" value="1"/>
</dbReference>
<evidence type="ECO:0000256" key="4">
    <source>
        <dbReference type="ARBA" id="ARBA00023136"/>
    </source>
</evidence>
<dbReference type="RefSeq" id="WP_379837230.1">
    <property type="nucleotide sequence ID" value="NZ_JBHRYQ010000001.1"/>
</dbReference>
<organism evidence="7 8">
    <name type="scientific">Lacihabitans lacunae</name>
    <dbReference type="NCBI Taxonomy" id="1028214"/>
    <lineage>
        <taxon>Bacteria</taxon>
        <taxon>Pseudomonadati</taxon>
        <taxon>Bacteroidota</taxon>
        <taxon>Cytophagia</taxon>
        <taxon>Cytophagales</taxon>
        <taxon>Leadbetterellaceae</taxon>
        <taxon>Lacihabitans</taxon>
    </lineage>
</organism>
<comment type="caution">
    <text evidence="7">The sequence shown here is derived from an EMBL/GenBank/DDBJ whole genome shotgun (WGS) entry which is preliminary data.</text>
</comment>
<keyword evidence="2 5" id="KW-0812">Transmembrane</keyword>
<evidence type="ECO:0000256" key="2">
    <source>
        <dbReference type="ARBA" id="ARBA00022692"/>
    </source>
</evidence>
<evidence type="ECO:0000256" key="1">
    <source>
        <dbReference type="ARBA" id="ARBA00004141"/>
    </source>
</evidence>
<dbReference type="EMBL" id="JBHRYQ010000001">
    <property type="protein sequence ID" value="MFC3810803.1"/>
    <property type="molecule type" value="Genomic_DNA"/>
</dbReference>
<dbReference type="PANTHER" id="PTHR11432">
    <property type="entry name" value="NADH DEHYDROGENASE SUBUNIT 1"/>
    <property type="match status" value="1"/>
</dbReference>
<keyword evidence="5" id="KW-1003">Cell membrane</keyword>
<feature type="transmembrane region" description="Helical" evidence="5">
    <location>
        <begin position="72"/>
        <end position="90"/>
    </location>
</feature>
<gene>
    <name evidence="5" type="primary">nuoH</name>
    <name evidence="7" type="ORF">ACFOOI_09060</name>
</gene>
<feature type="transmembrane region" description="Helical" evidence="5">
    <location>
        <begin position="249"/>
        <end position="275"/>
    </location>
</feature>
<dbReference type="InterPro" id="IPR001694">
    <property type="entry name" value="NADH_UbQ_OxRdtase_su1/FPO"/>
</dbReference>
<sequence length="362" mass="40209">MYIPLLIFLAVVGANVIVSVYLERKVSAFIQDRLGPMEVGKWGLLQLIADLLKLFQKEDIIPTGVNKTLFKLAPYLIFASIFSGFAFIPISGGLQGSGIQTGVFVLLGIISLDIVGILMAGWASNNKYALLGAMRSVAQVLSYEVPMGLIVLCVAITCSSLDLQEISTQQGIFSPDANYLLGIKALGINTTDVGGFLTWNIFRSPFLFIGYIIFFIAGLAEANRAPFDLPEAESELIAGFHTEYSGFRWAILFLAEYGMMLLISLMAAVLFLGGWNTPLPNIGSLKLATWTSGQPDTLTFHIWGAFWLFVKAYFGMFLQMWVRWTLPRLRIDQLMYLCWKVLTPISLILVLISAFWRILMII</sequence>
<comment type="function">
    <text evidence="5">NDH-1 shuttles electrons from NADH, via FMN and iron-sulfur (Fe-S) centers, to quinones in the respiratory chain. The immediate electron acceptor for the enzyme in this species is believed to be ubiquinone. Couples the redox reaction to proton translocation (for every two electrons transferred, four hydrogen ions are translocated across the cytoplasmic membrane), and thus conserves the redox energy in a proton gradient. This subunit may bind ubiquinone.</text>
</comment>
<dbReference type="Proteomes" id="UP001595616">
    <property type="component" value="Unassembled WGS sequence"/>
</dbReference>
<keyword evidence="5" id="KW-0830">Ubiquinone</keyword>
<comment type="caution">
    <text evidence="5">Lacks conserved residue(s) required for the propagation of feature annotation.</text>
</comment>
<proteinExistence type="inferred from homology"/>
<keyword evidence="5" id="KW-1278">Translocase</keyword>
<evidence type="ECO:0000256" key="6">
    <source>
        <dbReference type="RuleBase" id="RU000471"/>
    </source>
</evidence>
<feature type="transmembrane region" description="Helical" evidence="5">
    <location>
        <begin position="334"/>
        <end position="359"/>
    </location>
</feature>
<evidence type="ECO:0000313" key="8">
    <source>
        <dbReference type="Proteomes" id="UP001595616"/>
    </source>
</evidence>
<dbReference type="InterPro" id="IPR018086">
    <property type="entry name" value="NADH_UbQ_OxRdtase_su1_CS"/>
</dbReference>
<dbReference type="HAMAP" id="MF_01350">
    <property type="entry name" value="NDH1_NuoH"/>
    <property type="match status" value="1"/>
</dbReference>
<comment type="catalytic activity">
    <reaction evidence="5">
        <text>a quinone + NADH + 5 H(+)(in) = a quinol + NAD(+) + 4 H(+)(out)</text>
        <dbReference type="Rhea" id="RHEA:57888"/>
        <dbReference type="ChEBI" id="CHEBI:15378"/>
        <dbReference type="ChEBI" id="CHEBI:24646"/>
        <dbReference type="ChEBI" id="CHEBI:57540"/>
        <dbReference type="ChEBI" id="CHEBI:57945"/>
        <dbReference type="ChEBI" id="CHEBI:132124"/>
    </reaction>
</comment>
<comment type="subcellular location">
    <subcellularLocation>
        <location evidence="5 6">Cell membrane</location>
        <topology evidence="5 6">Multi-pass membrane protein</topology>
    </subcellularLocation>
    <subcellularLocation>
        <location evidence="1">Membrane</location>
        <topology evidence="1">Multi-pass membrane protein</topology>
    </subcellularLocation>
</comment>
<keyword evidence="4 5" id="KW-0472">Membrane</keyword>
<comment type="subunit">
    <text evidence="5">NDH-1 is composed of 14 different subunits. Subunits NuoA, H, J, K, L, M, N constitute the membrane sector of the complex.</text>
</comment>
<keyword evidence="5 6" id="KW-0520">NAD</keyword>
<comment type="similarity">
    <text evidence="5 6">Belongs to the complex I subunit 1 family.</text>
</comment>
<feature type="transmembrane region" description="Helical" evidence="5">
    <location>
        <begin position="201"/>
        <end position="220"/>
    </location>
</feature>
<feature type="transmembrane region" description="Helical" evidence="5">
    <location>
        <begin position="6"/>
        <end position="23"/>
    </location>
</feature>
<dbReference type="EC" id="7.1.1.-" evidence="5"/>
<keyword evidence="7" id="KW-0560">Oxidoreductase</keyword>